<dbReference type="PANTHER" id="PTHR18640:SF10">
    <property type="entry name" value="SODIUM_METABOLITE COTRANSPORTER BASS4, CHLOROPLASTIC-RELATED"/>
    <property type="match status" value="1"/>
</dbReference>
<feature type="transmembrane region" description="Helical" evidence="1">
    <location>
        <begin position="126"/>
        <end position="148"/>
    </location>
</feature>
<dbReference type="PANTHER" id="PTHR18640">
    <property type="entry name" value="SOLUTE CARRIER FAMILY 10 MEMBER 7"/>
    <property type="match status" value="1"/>
</dbReference>
<evidence type="ECO:0000313" key="2">
    <source>
        <dbReference type="EMBL" id="SVB55629.1"/>
    </source>
</evidence>
<protein>
    <recommendedName>
        <fullName evidence="3">Bile acid:sodium symporter</fullName>
    </recommendedName>
</protein>
<reference evidence="2" key="1">
    <citation type="submission" date="2018-05" db="EMBL/GenBank/DDBJ databases">
        <authorList>
            <person name="Lanie J.A."/>
            <person name="Ng W.-L."/>
            <person name="Kazmierczak K.M."/>
            <person name="Andrzejewski T.M."/>
            <person name="Davidsen T.M."/>
            <person name="Wayne K.J."/>
            <person name="Tettelin H."/>
            <person name="Glass J.I."/>
            <person name="Rusch D."/>
            <person name="Podicherti R."/>
            <person name="Tsui H.-C.T."/>
            <person name="Winkler M.E."/>
        </authorList>
    </citation>
    <scope>NUCLEOTIDE SEQUENCE</scope>
</reference>
<feature type="transmembrane region" description="Helical" evidence="1">
    <location>
        <begin position="12"/>
        <end position="29"/>
    </location>
</feature>
<feature type="transmembrane region" description="Helical" evidence="1">
    <location>
        <begin position="98"/>
        <end position="119"/>
    </location>
</feature>
<feature type="transmembrane region" description="Helical" evidence="1">
    <location>
        <begin position="41"/>
        <end position="57"/>
    </location>
</feature>
<dbReference type="AlphaFoldDB" id="A0A382EYX5"/>
<accession>A0A382EYX5</accession>
<dbReference type="EMBL" id="UINC01046965">
    <property type="protein sequence ID" value="SVB55629.1"/>
    <property type="molecule type" value="Genomic_DNA"/>
</dbReference>
<dbReference type="Pfam" id="PF13593">
    <property type="entry name" value="SBF_like"/>
    <property type="match status" value="1"/>
</dbReference>
<sequence>MTGFFDLLRRQMLPVGLLTVALVGLLWPTPGRAMGRLPTQYIAVSAIFVCAGLLLRTDEISAALRAWRASCWGVVSILFVTPAIGGVIAFNVPMEPAFQLGLALFVCMPTTLSSGIALTTQARGNAALALLLTVVTNLVGIFTIPFVLVSVLGTLGEVELSAWDLLFKLCLVILLPLLVGRRLRRHILFWVDANRPRITTFSNLALISIPWMKFSESSDRLAGVAITNLLILVAAGLVVHAVFLLLNTGVSHALGLELAQRKAVVLMASQKTLPVALTVLALIPDSAVPADVKGLIAIPCITSHLGQIFTDAVIATKWSVAPDG</sequence>
<dbReference type="Gene3D" id="1.20.1530.20">
    <property type="match status" value="1"/>
</dbReference>
<evidence type="ECO:0000256" key="1">
    <source>
        <dbReference type="SAM" id="Phobius"/>
    </source>
</evidence>
<keyword evidence="1" id="KW-1133">Transmembrane helix</keyword>
<name>A0A382EYX5_9ZZZZ</name>
<evidence type="ECO:0008006" key="3">
    <source>
        <dbReference type="Google" id="ProtNLM"/>
    </source>
</evidence>
<feature type="transmembrane region" description="Helical" evidence="1">
    <location>
        <begin position="160"/>
        <end position="179"/>
    </location>
</feature>
<organism evidence="2">
    <name type="scientific">marine metagenome</name>
    <dbReference type="NCBI Taxonomy" id="408172"/>
    <lineage>
        <taxon>unclassified sequences</taxon>
        <taxon>metagenomes</taxon>
        <taxon>ecological metagenomes</taxon>
    </lineage>
</organism>
<gene>
    <name evidence="2" type="ORF">METZ01_LOCUS208483</name>
</gene>
<dbReference type="InterPro" id="IPR016833">
    <property type="entry name" value="Put_Na-Bile_cotransptr"/>
</dbReference>
<feature type="transmembrane region" description="Helical" evidence="1">
    <location>
        <begin position="69"/>
        <end position="92"/>
    </location>
</feature>
<proteinExistence type="predicted"/>
<keyword evidence="1" id="KW-0472">Membrane</keyword>
<keyword evidence="1" id="KW-0812">Transmembrane</keyword>
<dbReference type="InterPro" id="IPR038770">
    <property type="entry name" value="Na+/solute_symporter_sf"/>
</dbReference>
<feature type="transmembrane region" description="Helical" evidence="1">
    <location>
        <begin position="221"/>
        <end position="243"/>
    </location>
</feature>